<evidence type="ECO:0000313" key="2">
    <source>
        <dbReference type="EMBL" id="AWV99370.1"/>
    </source>
</evidence>
<dbReference type="AlphaFoldDB" id="A0A2Z4GDZ4"/>
<gene>
    <name evidence="2" type="ORF">DJ013_14850</name>
</gene>
<reference evidence="2 3" key="1">
    <citation type="submission" date="2018-05" db="EMBL/GenBank/DDBJ databases">
        <title>Complete genome sequence of Arcticibacterium luteifluviistationis SM1504T, a cytophagaceae bacterium isolated from Arctic surface seawater.</title>
        <authorList>
            <person name="Li Y."/>
            <person name="Qin Q.-L."/>
        </authorList>
    </citation>
    <scope>NUCLEOTIDE SEQUENCE [LARGE SCALE GENOMIC DNA]</scope>
    <source>
        <strain evidence="2 3">SM1504</strain>
    </source>
</reference>
<keyword evidence="1" id="KW-0732">Signal</keyword>
<organism evidence="2 3">
    <name type="scientific">Arcticibacterium luteifluviistationis</name>
    <dbReference type="NCBI Taxonomy" id="1784714"/>
    <lineage>
        <taxon>Bacteria</taxon>
        <taxon>Pseudomonadati</taxon>
        <taxon>Bacteroidota</taxon>
        <taxon>Cytophagia</taxon>
        <taxon>Cytophagales</taxon>
        <taxon>Leadbetterellaceae</taxon>
        <taxon>Arcticibacterium</taxon>
    </lineage>
</organism>
<dbReference type="OrthoDB" id="280897at2"/>
<feature type="signal peptide" evidence="1">
    <location>
        <begin position="1"/>
        <end position="23"/>
    </location>
</feature>
<dbReference type="EMBL" id="CP029480">
    <property type="protein sequence ID" value="AWV99370.1"/>
    <property type="molecule type" value="Genomic_DNA"/>
</dbReference>
<dbReference type="RefSeq" id="WP_111372725.1">
    <property type="nucleotide sequence ID" value="NZ_CP029480.1"/>
</dbReference>
<dbReference type="KEGG" id="als:DJ013_14850"/>
<name>A0A2Z4GDZ4_9BACT</name>
<evidence type="ECO:0000256" key="1">
    <source>
        <dbReference type="SAM" id="SignalP"/>
    </source>
</evidence>
<dbReference type="Proteomes" id="UP000249873">
    <property type="component" value="Chromosome"/>
</dbReference>
<keyword evidence="3" id="KW-1185">Reference proteome</keyword>
<accession>A0A2Z4GDZ4</accession>
<protein>
    <recommendedName>
        <fullName evidence="4">Cytochrome c domain-containing protein</fullName>
    </recommendedName>
</protein>
<sequence>MKVYNSLPMIALLGLLFSNCQSGNDTYAESHNFIQPTDPIDPKISGFNFPEDSTVIYNWLNTDNQDKIIKHAWGIWAAITPITSQKDSAGQFLRVFETWESPSELADRLKIGLTSQKQLRTPLKRPSQFAHAGLPLNIEVYETVAYSPSASKFAIENQVFKKSVVESYKKKNKIGKIPDFPNDAITCKPTYKVISKSSAISAIPIWLGMPSTPQAYGEKKWGTYVFIDTTNKGKGDGSFSTDSLNPTINNTYNLNDFIYFEVDQSSLSYIKTIDPIAEVGDYAILVAMHVGTKEITNWTWQSFWWTPDPSNPPFPSSSEIAHKKPSSIKNAPAHYAMTLSYAMVMPNQPVHGGTNSGVIPVFGFNPYLESAFDSTVFKFPNQLNPDLKFGIQTNCMSCHALANYSKNTPYSTAQYIDMQDKFFINKVQLDFAWSIQSNLIEN</sequence>
<proteinExistence type="predicted"/>
<feature type="chain" id="PRO_5016300209" description="Cytochrome c domain-containing protein" evidence="1">
    <location>
        <begin position="24"/>
        <end position="442"/>
    </location>
</feature>
<evidence type="ECO:0000313" key="3">
    <source>
        <dbReference type="Proteomes" id="UP000249873"/>
    </source>
</evidence>
<evidence type="ECO:0008006" key="4">
    <source>
        <dbReference type="Google" id="ProtNLM"/>
    </source>
</evidence>